<evidence type="ECO:0000313" key="9">
    <source>
        <dbReference type="Proteomes" id="UP000236291"/>
    </source>
</evidence>
<organism evidence="8 9">
    <name type="scientific">Trifolium pratense</name>
    <name type="common">Red clover</name>
    <dbReference type="NCBI Taxonomy" id="57577"/>
    <lineage>
        <taxon>Eukaryota</taxon>
        <taxon>Viridiplantae</taxon>
        <taxon>Streptophyta</taxon>
        <taxon>Embryophyta</taxon>
        <taxon>Tracheophyta</taxon>
        <taxon>Spermatophyta</taxon>
        <taxon>Magnoliopsida</taxon>
        <taxon>eudicotyledons</taxon>
        <taxon>Gunneridae</taxon>
        <taxon>Pentapetalae</taxon>
        <taxon>rosids</taxon>
        <taxon>fabids</taxon>
        <taxon>Fabales</taxon>
        <taxon>Fabaceae</taxon>
        <taxon>Papilionoideae</taxon>
        <taxon>50 kb inversion clade</taxon>
        <taxon>NPAAA clade</taxon>
        <taxon>Hologalegina</taxon>
        <taxon>IRL clade</taxon>
        <taxon>Trifolieae</taxon>
        <taxon>Trifolium</taxon>
    </lineage>
</organism>
<name>A0A2K3N5Q4_TRIPR</name>
<comment type="subunit">
    <text evidence="2">Interacts with the CDC2 protein kinase to form a serine/threonine kinase holoenzyme complex also known as maturation promoting factor (MPF). The cyclin subunit imparts substrate specificity to the complex.</text>
</comment>
<dbReference type="SUPFAM" id="SSF47954">
    <property type="entry name" value="Cyclin-like"/>
    <property type="match status" value="2"/>
</dbReference>
<dbReference type="AlphaFoldDB" id="A0A2K3N5Q4"/>
<dbReference type="GO" id="GO:0051301">
    <property type="term" value="P:cell division"/>
    <property type="evidence" value="ECO:0007669"/>
    <property type="project" value="UniProtKB-KW"/>
</dbReference>
<dbReference type="EMBL" id="ASHM01016505">
    <property type="protein sequence ID" value="PNX98319.1"/>
    <property type="molecule type" value="Genomic_DNA"/>
</dbReference>
<reference evidence="8 9" key="2">
    <citation type="journal article" date="2017" name="Front. Plant Sci.">
        <title>Gene Classification and Mining of Molecular Markers Useful in Red Clover (Trifolium pratense) Breeding.</title>
        <authorList>
            <person name="Istvanek J."/>
            <person name="Dluhosova J."/>
            <person name="Dluhos P."/>
            <person name="Patkova L."/>
            <person name="Nedelnik J."/>
            <person name="Repkova J."/>
        </authorList>
    </citation>
    <scope>NUCLEOTIDE SEQUENCE [LARGE SCALE GENOMIC DNA]</scope>
    <source>
        <strain evidence="9">cv. Tatra</strain>
        <tissue evidence="8">Young leaves</tissue>
    </source>
</reference>
<dbReference type="FunFam" id="1.10.472.10:FF:000040">
    <property type="entry name" value="D6-type cyclin"/>
    <property type="match status" value="1"/>
</dbReference>
<dbReference type="SMART" id="SM01332">
    <property type="entry name" value="Cyclin_C"/>
    <property type="match status" value="1"/>
</dbReference>
<feature type="domain" description="Cyclin C-terminal" evidence="7">
    <location>
        <begin position="127"/>
        <end position="238"/>
    </location>
</feature>
<keyword evidence="4" id="KW-0195">Cyclin</keyword>
<dbReference type="Pfam" id="PF02984">
    <property type="entry name" value="Cyclin_C"/>
    <property type="match status" value="1"/>
</dbReference>
<dbReference type="Proteomes" id="UP000236291">
    <property type="component" value="Unassembled WGS sequence"/>
</dbReference>
<sequence>MEFNLENPLENFHDLPNSQCVSSLFLIESDHIPPLNYFHSLKSNEFDASVRSDFISLISQQPKPWANKLIAVTCFSLAIKMLKTEYSATDVQALLNHSDGGFIFETQTIQRMEALVLGALHWRMRSITPFSFIPYFINLFRLDDITLKVLKDRASEIILKSQKDIKVLEFKPSIVAASSLLYASHELFPFQYPGFLGTISDCSYESVVECYNVIQDIAKEEYESMFNVNSSSGTPVNVLDENFLSLESEKTNGTNVTPTKRRKI</sequence>
<keyword evidence="5" id="KW-0131">Cell cycle</keyword>
<evidence type="ECO:0000256" key="2">
    <source>
        <dbReference type="ARBA" id="ARBA00011177"/>
    </source>
</evidence>
<dbReference type="Gene3D" id="1.10.472.10">
    <property type="entry name" value="Cyclin-like"/>
    <property type="match status" value="1"/>
</dbReference>
<gene>
    <name evidence="8" type="ORF">L195_g021561</name>
</gene>
<evidence type="ECO:0000256" key="1">
    <source>
        <dbReference type="ARBA" id="ARBA00009065"/>
    </source>
</evidence>
<evidence type="ECO:0000256" key="5">
    <source>
        <dbReference type="ARBA" id="ARBA00023306"/>
    </source>
</evidence>
<dbReference type="CDD" id="cd20544">
    <property type="entry name" value="CYCLIN_AtCycD-like_rpt2"/>
    <property type="match status" value="1"/>
</dbReference>
<dbReference type="STRING" id="57577.A0A2K3N5Q4"/>
<evidence type="ECO:0000256" key="3">
    <source>
        <dbReference type="ARBA" id="ARBA00022618"/>
    </source>
</evidence>
<dbReference type="Pfam" id="PF00134">
    <property type="entry name" value="Cyclin_N"/>
    <property type="match status" value="1"/>
</dbReference>
<evidence type="ECO:0000313" key="8">
    <source>
        <dbReference type="EMBL" id="PNX98319.1"/>
    </source>
</evidence>
<dbReference type="PANTHER" id="PTHR10177">
    <property type="entry name" value="CYCLINS"/>
    <property type="match status" value="1"/>
</dbReference>
<evidence type="ECO:0000256" key="6">
    <source>
        <dbReference type="ARBA" id="ARBA00032263"/>
    </source>
</evidence>
<dbReference type="ExpressionAtlas" id="A0A2K3N5Q4">
    <property type="expression patterns" value="baseline"/>
</dbReference>
<reference evidence="8 9" key="1">
    <citation type="journal article" date="2014" name="Am. J. Bot.">
        <title>Genome assembly and annotation for red clover (Trifolium pratense; Fabaceae).</title>
        <authorList>
            <person name="Istvanek J."/>
            <person name="Jaros M."/>
            <person name="Krenek A."/>
            <person name="Repkova J."/>
        </authorList>
    </citation>
    <scope>NUCLEOTIDE SEQUENCE [LARGE SCALE GENOMIC DNA]</scope>
    <source>
        <strain evidence="9">cv. Tatra</strain>
        <tissue evidence="8">Young leaves</tissue>
    </source>
</reference>
<comment type="similarity">
    <text evidence="1">Belongs to the cyclin family. Cyclin D subfamily.</text>
</comment>
<evidence type="ECO:0000256" key="4">
    <source>
        <dbReference type="ARBA" id="ARBA00023127"/>
    </source>
</evidence>
<dbReference type="InterPro" id="IPR006671">
    <property type="entry name" value="Cyclin_N"/>
</dbReference>
<proteinExistence type="inferred from homology"/>
<dbReference type="InterPro" id="IPR039361">
    <property type="entry name" value="Cyclin"/>
</dbReference>
<comment type="caution">
    <text evidence="8">The sequence shown here is derived from an EMBL/GenBank/DDBJ whole genome shotgun (WGS) entry which is preliminary data.</text>
</comment>
<accession>A0A2K3N5Q4</accession>
<keyword evidence="3" id="KW-0132">Cell division</keyword>
<dbReference type="InterPro" id="IPR004367">
    <property type="entry name" value="Cyclin_C-dom"/>
</dbReference>
<protein>
    <recommendedName>
        <fullName evidence="6">B-like cyclin</fullName>
    </recommendedName>
</protein>
<evidence type="ECO:0000259" key="7">
    <source>
        <dbReference type="SMART" id="SM01332"/>
    </source>
</evidence>
<dbReference type="InterPro" id="IPR036915">
    <property type="entry name" value="Cyclin-like_sf"/>
</dbReference>